<evidence type="ECO:0000313" key="2">
    <source>
        <dbReference type="EMBL" id="KYQ71049.1"/>
    </source>
</evidence>
<evidence type="ECO:0000313" key="3">
    <source>
        <dbReference type="Proteomes" id="UP000076276"/>
    </source>
</evidence>
<proteinExistence type="predicted"/>
<keyword evidence="3" id="KW-1185">Reference proteome</keyword>
<organism evidence="2 3">
    <name type="scientific">Acinetobacter pragensis</name>
    <dbReference type="NCBI Taxonomy" id="1806892"/>
    <lineage>
        <taxon>Bacteria</taxon>
        <taxon>Pseudomonadati</taxon>
        <taxon>Pseudomonadota</taxon>
        <taxon>Gammaproteobacteria</taxon>
        <taxon>Moraxellales</taxon>
        <taxon>Moraxellaceae</taxon>
        <taxon>Acinetobacter</taxon>
    </lineage>
</organism>
<comment type="caution">
    <text evidence="2">The sequence shown here is derived from an EMBL/GenBank/DDBJ whole genome shotgun (WGS) entry which is preliminary data.</text>
</comment>
<dbReference type="EMBL" id="LUAW01000034">
    <property type="protein sequence ID" value="KYQ71049.1"/>
    <property type="molecule type" value="Genomic_DNA"/>
</dbReference>
<keyword evidence="1" id="KW-0175">Coiled coil</keyword>
<name>A0A151XZI5_9GAMM</name>
<gene>
    <name evidence="2" type="ORF">AZH43_02635</name>
</gene>
<protein>
    <submittedName>
        <fullName evidence="2">Uncharacterized protein</fullName>
    </submittedName>
</protein>
<dbReference type="Proteomes" id="UP000076276">
    <property type="component" value="Unassembled WGS sequence"/>
</dbReference>
<dbReference type="OrthoDB" id="6680917at2"/>
<sequence length="331" mass="36710">MQLKSLSLSIITALTLMGCGGGGGSSSSDYTGSNGGAAEENKDFQQWHYFELNGGYAVNEALELVHQVITLDHGNLYLQDDSAEIDNDYLITQDGVYQDFGPQNSKYGYEAGTGTFNNLLFSQKPYSPVGSSGLMFTTQFKKIDLSGKNALATLESRDQWEIANSPNASFGPTRQSYYNKVNNLNFPAGSSCLQDTLRSNNQENLYLYTNGSTLKDYGFDDYAKKYAENNSHIFKKTYKDTIAYLYSDDSTEAGASYGAAEYQGSYYGAGRYLKGVEYSLAQYIQEEKDQLDASLTEAERKLAIEEIETLNNQCSWYNDTAAKFIQANMKP</sequence>
<dbReference type="AlphaFoldDB" id="A0A151XZI5"/>
<feature type="coiled-coil region" evidence="1">
    <location>
        <begin position="281"/>
        <end position="313"/>
    </location>
</feature>
<dbReference type="PROSITE" id="PS51257">
    <property type="entry name" value="PROKAR_LIPOPROTEIN"/>
    <property type="match status" value="1"/>
</dbReference>
<accession>A0A151XZI5</accession>
<reference evidence="2 3" key="1">
    <citation type="submission" date="2016-03" db="EMBL/GenBank/DDBJ databases">
        <title>Acinetobacter genomospecies 28 strain ANC 4149.</title>
        <authorList>
            <person name="Radolfova-Krizova L."/>
            <person name="Nemec A."/>
        </authorList>
    </citation>
    <scope>NUCLEOTIDE SEQUENCE [LARGE SCALE GENOMIC DNA]</scope>
    <source>
        <strain evidence="2 3">ANC 4149</strain>
    </source>
</reference>
<dbReference type="RefSeq" id="WP_067670638.1">
    <property type="nucleotide sequence ID" value="NZ_CBCSIK010000011.1"/>
</dbReference>
<evidence type="ECO:0000256" key="1">
    <source>
        <dbReference type="SAM" id="Coils"/>
    </source>
</evidence>